<evidence type="ECO:0000256" key="1">
    <source>
        <dbReference type="ARBA" id="ARBA00007317"/>
    </source>
</evidence>
<dbReference type="RefSeq" id="WP_009206358.1">
    <property type="nucleotide sequence ID" value="NC_022357.1"/>
</dbReference>
<dbReference type="GO" id="GO:0031405">
    <property type="term" value="F:lipoic acid binding"/>
    <property type="evidence" value="ECO:0007669"/>
    <property type="project" value="TreeGrafter"/>
</dbReference>
<evidence type="ECO:0000256" key="9">
    <source>
        <dbReference type="RuleBase" id="RU361137"/>
    </source>
</evidence>
<keyword evidence="5 9" id="KW-0450">Lipoyl</keyword>
<dbReference type="Pfam" id="PF02817">
    <property type="entry name" value="E3_binding"/>
    <property type="match status" value="1"/>
</dbReference>
<protein>
    <recommendedName>
        <fullName evidence="9">Acetyltransferase component of pyruvate dehydrogenase complex</fullName>
        <ecNumber evidence="9">2.3.1.12</ecNumber>
    </recommendedName>
</protein>
<dbReference type="SUPFAM" id="SSF47005">
    <property type="entry name" value="Peripheral subunit-binding domain of 2-oxo acid dehydrogenase complex"/>
    <property type="match status" value="1"/>
</dbReference>
<evidence type="ECO:0000256" key="3">
    <source>
        <dbReference type="ARBA" id="ARBA00022679"/>
    </source>
</evidence>
<dbReference type="OrthoDB" id="9805770at2"/>
<dbReference type="Gene3D" id="2.40.50.100">
    <property type="match status" value="1"/>
</dbReference>
<dbReference type="FunFam" id="3.30.559.10:FF:000004">
    <property type="entry name" value="Acetyltransferase component of pyruvate dehydrogenase complex"/>
    <property type="match status" value="1"/>
</dbReference>
<dbReference type="PANTHER" id="PTHR43178">
    <property type="entry name" value="DIHYDROLIPOAMIDE ACETYLTRANSFERASE COMPONENT OF PYRUVATE DEHYDROGENASE COMPLEX"/>
    <property type="match status" value="1"/>
</dbReference>
<dbReference type="EMBL" id="AP013066">
    <property type="protein sequence ID" value="BAN34695.1"/>
    <property type="molecule type" value="Genomic_DNA"/>
</dbReference>
<dbReference type="InterPro" id="IPR023213">
    <property type="entry name" value="CAT-like_dom_sf"/>
</dbReference>
<feature type="domain" description="Lipoyl-binding" evidence="10">
    <location>
        <begin position="4"/>
        <end position="78"/>
    </location>
</feature>
<dbReference type="PROSITE" id="PS50968">
    <property type="entry name" value="BIOTINYL_LIPOYL"/>
    <property type="match status" value="1"/>
</dbReference>
<evidence type="ECO:0000256" key="6">
    <source>
        <dbReference type="ARBA" id="ARBA00023315"/>
    </source>
</evidence>
<keyword evidence="13" id="KW-1185">Reference proteome</keyword>
<comment type="similarity">
    <text evidence="1 9">Belongs to the 2-oxoacid dehydrogenase family.</text>
</comment>
<dbReference type="Gene3D" id="3.30.559.10">
    <property type="entry name" value="Chloramphenicol acetyltransferase-like domain"/>
    <property type="match status" value="1"/>
</dbReference>
<gene>
    <name evidence="12" type="ORF">SCD_n00854</name>
</gene>
<dbReference type="FunFam" id="2.40.50.100:FF:000009">
    <property type="entry name" value="Acetyltransferase component of pyruvate dehydrogenase complex"/>
    <property type="match status" value="1"/>
</dbReference>
<dbReference type="GO" id="GO:0006086">
    <property type="term" value="P:pyruvate decarboxylation to acetyl-CoA"/>
    <property type="evidence" value="ECO:0007669"/>
    <property type="project" value="UniProtKB-UniRule"/>
</dbReference>
<dbReference type="EC" id="2.3.1.12" evidence="9"/>
<accession>S6A9U0</accession>
<evidence type="ECO:0000259" key="10">
    <source>
        <dbReference type="PROSITE" id="PS50968"/>
    </source>
</evidence>
<evidence type="ECO:0000256" key="5">
    <source>
        <dbReference type="ARBA" id="ARBA00022823"/>
    </source>
</evidence>
<name>S6A9U0_SULDS</name>
<evidence type="ECO:0000256" key="4">
    <source>
        <dbReference type="ARBA" id="ARBA00022737"/>
    </source>
</evidence>
<dbReference type="Proteomes" id="UP000015559">
    <property type="component" value="Chromosome"/>
</dbReference>
<evidence type="ECO:0000313" key="13">
    <source>
        <dbReference type="Proteomes" id="UP000015559"/>
    </source>
</evidence>
<dbReference type="PROSITE" id="PS51826">
    <property type="entry name" value="PSBD"/>
    <property type="match status" value="1"/>
</dbReference>
<dbReference type="InterPro" id="IPR036625">
    <property type="entry name" value="E3-bd_dom_sf"/>
</dbReference>
<dbReference type="Gene3D" id="4.10.320.10">
    <property type="entry name" value="E3-binding domain"/>
    <property type="match status" value="1"/>
</dbReference>
<dbReference type="SUPFAM" id="SSF52777">
    <property type="entry name" value="CoA-dependent acyltransferases"/>
    <property type="match status" value="1"/>
</dbReference>
<dbReference type="PROSITE" id="PS00189">
    <property type="entry name" value="LIPOYL"/>
    <property type="match status" value="1"/>
</dbReference>
<comment type="catalytic activity">
    <reaction evidence="8 9">
        <text>N(6)-[(R)-dihydrolipoyl]-L-lysyl-[protein] + acetyl-CoA = N(6)-[(R)-S(8)-acetyldihydrolipoyl]-L-lysyl-[protein] + CoA</text>
        <dbReference type="Rhea" id="RHEA:17017"/>
        <dbReference type="Rhea" id="RHEA-COMP:10475"/>
        <dbReference type="Rhea" id="RHEA-COMP:10478"/>
        <dbReference type="ChEBI" id="CHEBI:57287"/>
        <dbReference type="ChEBI" id="CHEBI:57288"/>
        <dbReference type="ChEBI" id="CHEBI:83100"/>
        <dbReference type="ChEBI" id="CHEBI:83111"/>
        <dbReference type="EC" id="2.3.1.12"/>
    </reaction>
</comment>
<evidence type="ECO:0000256" key="8">
    <source>
        <dbReference type="ARBA" id="ARBA00048370"/>
    </source>
</evidence>
<dbReference type="Pfam" id="PF00364">
    <property type="entry name" value="Biotin_lipoyl"/>
    <property type="match status" value="1"/>
</dbReference>
<evidence type="ECO:0000256" key="2">
    <source>
        <dbReference type="ARBA" id="ARBA00011484"/>
    </source>
</evidence>
<evidence type="ECO:0000259" key="11">
    <source>
        <dbReference type="PROSITE" id="PS51826"/>
    </source>
</evidence>
<dbReference type="GO" id="GO:0004742">
    <property type="term" value="F:dihydrolipoyllysine-residue acetyltransferase activity"/>
    <property type="evidence" value="ECO:0007669"/>
    <property type="project" value="UniProtKB-UniRule"/>
</dbReference>
<dbReference type="InterPro" id="IPR004167">
    <property type="entry name" value="PSBD"/>
</dbReference>
<dbReference type="InterPro" id="IPR003016">
    <property type="entry name" value="2-oxoA_DH_lipoyl-BS"/>
</dbReference>
<keyword evidence="4" id="KW-0677">Repeat</keyword>
<dbReference type="InterPro" id="IPR006256">
    <property type="entry name" value="AcTrfase_Pyrv_DH_cplx"/>
</dbReference>
<dbReference type="STRING" id="1163617.SCD_n00854"/>
<dbReference type="SUPFAM" id="SSF51230">
    <property type="entry name" value="Single hybrid motif"/>
    <property type="match status" value="1"/>
</dbReference>
<dbReference type="InterPro" id="IPR000089">
    <property type="entry name" value="Biotin_lipoyl"/>
</dbReference>
<sequence>MPTIKEVRVPDIGNFDSIDLIEVLVKEGDIVKAEDALITLESEKATMDIPSPWSGKVTAVRAKVGEKVSEGSLILLMEVTEEGKAPAAKPVAAAPQPAAPAAATAPAVIAPVRTVAPAAPVAPVSPAPLADISDNIKVHGSPSVRAFARELGVNLALVNGSGPKRRILKEDVQAFVKAELSRPRGSAAGGTGLSVLEMPQVDFAKFGAIEVRPLTKIKKVSGANLHRNWVTAPHVTQHEEADITELEAFRKAMSDDAQKQGVRLTLPAFLIKAVAAALKAHPHFNTSLSADGESLVFKQYVHIGMAVDTPDGLVVPVIRNADQKGVLDLARELMTISQKARDKKLTPGEMQGGSISISSLGGIGGSFFTPIINLPEVAVLGISRATMKPVWNGKEFVPRLMLPLSLSYDHRVIDGAQGARFITDLSQMLADVRRLLL</sequence>
<evidence type="ECO:0000256" key="7">
    <source>
        <dbReference type="ARBA" id="ARBA00025211"/>
    </source>
</evidence>
<dbReference type="Pfam" id="PF00198">
    <property type="entry name" value="2-oxoacid_dh"/>
    <property type="match status" value="1"/>
</dbReference>
<dbReference type="eggNOG" id="COG0508">
    <property type="taxonomic scope" value="Bacteria"/>
</dbReference>
<keyword evidence="3 9" id="KW-0808">Transferase</keyword>
<organism evidence="12 13">
    <name type="scientific">Sulfuricella denitrificans (strain DSM 22764 / NBRC 105220 / skB26)</name>
    <dbReference type="NCBI Taxonomy" id="1163617"/>
    <lineage>
        <taxon>Bacteria</taxon>
        <taxon>Pseudomonadati</taxon>
        <taxon>Pseudomonadota</taxon>
        <taxon>Betaproteobacteria</taxon>
        <taxon>Nitrosomonadales</taxon>
        <taxon>Sulfuricellaceae</taxon>
        <taxon>Sulfuricella</taxon>
    </lineage>
</organism>
<comment type="subunit">
    <text evidence="2 9">Forms a 24-polypeptide structural core with octahedral symmetry.</text>
</comment>
<dbReference type="KEGG" id="sdr:SCD_n00854"/>
<reference evidence="12 13" key="1">
    <citation type="journal article" date="2012" name="Appl. Environ. Microbiol.">
        <title>Draft genome sequence of a psychrotolerant sulfur-oxidizing bacterium, Sulfuricella denitrificans skB26, and proteomic insights into cold adaptation.</title>
        <authorList>
            <person name="Watanabe T."/>
            <person name="Kojima H."/>
            <person name="Fukui M."/>
        </authorList>
    </citation>
    <scope>NUCLEOTIDE SEQUENCE [LARGE SCALE GENOMIC DNA]</scope>
    <source>
        <strain evidence="13">skB26</strain>
    </source>
</reference>
<proteinExistence type="inferred from homology"/>
<dbReference type="InterPro" id="IPR001078">
    <property type="entry name" value="2-oxoacid_DH_actylTfrase"/>
</dbReference>
<evidence type="ECO:0000313" key="12">
    <source>
        <dbReference type="EMBL" id="BAN34695.1"/>
    </source>
</evidence>
<dbReference type="AlphaFoldDB" id="S6A9U0"/>
<dbReference type="PANTHER" id="PTHR43178:SF2">
    <property type="entry name" value="DIHYDROLIPOYLLYSINE-RESIDUE ACETYLTRANSFERASE COMPONENT OF PYRUVATE DEHYDROGENASE COMPLEX"/>
    <property type="match status" value="1"/>
</dbReference>
<dbReference type="GO" id="GO:0045254">
    <property type="term" value="C:pyruvate dehydrogenase complex"/>
    <property type="evidence" value="ECO:0007669"/>
    <property type="project" value="UniProtKB-UniRule"/>
</dbReference>
<dbReference type="NCBIfam" id="TIGR01348">
    <property type="entry name" value="PDHac_trf_long"/>
    <property type="match status" value="1"/>
</dbReference>
<dbReference type="GO" id="GO:0005737">
    <property type="term" value="C:cytoplasm"/>
    <property type="evidence" value="ECO:0007669"/>
    <property type="project" value="TreeGrafter"/>
</dbReference>
<keyword evidence="6 9" id="KW-0012">Acyltransferase</keyword>
<comment type="cofactor">
    <cofactor evidence="9">
        <name>(R)-lipoate</name>
        <dbReference type="ChEBI" id="CHEBI:83088"/>
    </cofactor>
    <text evidence="9">Binds 1 lipoyl cofactor covalently.</text>
</comment>
<feature type="domain" description="Peripheral subunit-binding (PSBD)" evidence="11">
    <location>
        <begin position="139"/>
        <end position="176"/>
    </location>
</feature>
<dbReference type="InterPro" id="IPR050743">
    <property type="entry name" value="2-oxoacid_DH_E2_comp"/>
</dbReference>
<dbReference type="HOGENOM" id="CLU_016733_10_0_4"/>
<comment type="function">
    <text evidence="7">The pyruvate dehydrogenase complex catalyzes the overall conversion of pyruvate to acetyl-CoA and CO(2). It contains multiple copies of three enzymatic components: pyruvate dehydrogenase (E1), dihydrolipoamide acetyltransferase (E2) and lipoamide dehydrogenase (E3).</text>
</comment>
<dbReference type="InterPro" id="IPR011053">
    <property type="entry name" value="Single_hybrid_motif"/>
</dbReference>
<dbReference type="CDD" id="cd06849">
    <property type="entry name" value="lipoyl_domain"/>
    <property type="match status" value="1"/>
</dbReference>